<dbReference type="Pfam" id="PF04073">
    <property type="entry name" value="tRNA_edit"/>
    <property type="match status" value="1"/>
</dbReference>
<gene>
    <name evidence="2" type="primary">ybaK_2</name>
    <name evidence="2" type="ORF">SAMEA3906486_04582</name>
</gene>
<dbReference type="Gene3D" id="3.90.960.10">
    <property type="entry name" value="YbaK/aminoacyl-tRNA synthetase-associated domain"/>
    <property type="match status" value="1"/>
</dbReference>
<evidence type="ECO:0000313" key="2">
    <source>
        <dbReference type="EMBL" id="SAI73290.1"/>
    </source>
</evidence>
<feature type="domain" description="YbaK/aminoacyl-tRNA synthetase-associated" evidence="1">
    <location>
        <begin position="67"/>
        <end position="182"/>
    </location>
</feature>
<dbReference type="STRING" id="288768.SAMEA3906486_04582"/>
<dbReference type="CDD" id="cd04333">
    <property type="entry name" value="ProX_deacylase"/>
    <property type="match status" value="1"/>
</dbReference>
<keyword evidence="3" id="KW-1185">Reference proteome</keyword>
<protein>
    <submittedName>
        <fullName evidence="2">Cys-tRNA(Pro)/Cys-tRNA(Cys) deacylase ybaK</fullName>
    </submittedName>
</protein>
<dbReference type="GO" id="GO:0002161">
    <property type="term" value="F:aminoacyl-tRNA deacylase activity"/>
    <property type="evidence" value="ECO:0007669"/>
    <property type="project" value="InterPro"/>
</dbReference>
<name>A0A157SS34_9BORD</name>
<dbReference type="EMBL" id="FKIF01000008">
    <property type="protein sequence ID" value="SAI73290.1"/>
    <property type="molecule type" value="Genomic_DNA"/>
</dbReference>
<organism evidence="2 3">
    <name type="scientific">Bordetella ansorpii</name>
    <dbReference type="NCBI Taxonomy" id="288768"/>
    <lineage>
        <taxon>Bacteria</taxon>
        <taxon>Pseudomonadati</taxon>
        <taxon>Pseudomonadota</taxon>
        <taxon>Betaproteobacteria</taxon>
        <taxon>Burkholderiales</taxon>
        <taxon>Alcaligenaceae</taxon>
        <taxon>Bordetella</taxon>
    </lineage>
</organism>
<evidence type="ECO:0000313" key="3">
    <source>
        <dbReference type="Proteomes" id="UP000076848"/>
    </source>
</evidence>
<proteinExistence type="predicted"/>
<sequence>MRRVRGGVGVHSTSVAAGVPAGSSNACLPFPMSTESAVSLPDSAQRVALLLQQMGHDQPVVMLPQTGKTSAEAAAGLGCQVAQIAKSIIFRRATDNAPVLVVASGINRVDEAKVAERVGPLARADARFVREATGYAIGGVSPIGHVIKPVMLLDEDLFQYDSIWAAAGHPNAVFRMTPAQLAAMTGAPVADVAQRA</sequence>
<reference evidence="2 3" key="1">
    <citation type="submission" date="2016-04" db="EMBL/GenBank/DDBJ databases">
        <authorList>
            <consortium name="Pathogen Informatics"/>
        </authorList>
    </citation>
    <scope>NUCLEOTIDE SEQUENCE [LARGE SCALE GENOMIC DNA]</scope>
    <source>
        <strain evidence="2 3">H050680373</strain>
    </source>
</reference>
<dbReference type="Proteomes" id="UP000076848">
    <property type="component" value="Unassembled WGS sequence"/>
</dbReference>
<dbReference type="PANTHER" id="PTHR30411">
    <property type="entry name" value="CYTOPLASMIC PROTEIN"/>
    <property type="match status" value="1"/>
</dbReference>
<dbReference type="PANTHER" id="PTHR30411:SF1">
    <property type="entry name" value="CYTOPLASMIC PROTEIN"/>
    <property type="match status" value="1"/>
</dbReference>
<dbReference type="AlphaFoldDB" id="A0A157SS34"/>
<dbReference type="SUPFAM" id="SSF55826">
    <property type="entry name" value="YbaK/ProRS associated domain"/>
    <property type="match status" value="1"/>
</dbReference>
<dbReference type="InterPro" id="IPR007214">
    <property type="entry name" value="YbaK/aa-tRNA-synth-assoc-dom"/>
</dbReference>
<evidence type="ECO:0000259" key="1">
    <source>
        <dbReference type="Pfam" id="PF04073"/>
    </source>
</evidence>
<dbReference type="InterPro" id="IPR036754">
    <property type="entry name" value="YbaK/aa-tRNA-synt-asso_dom_sf"/>
</dbReference>
<accession>A0A157SS34</accession>